<dbReference type="Proteomes" id="UP000076154">
    <property type="component" value="Unassembled WGS sequence"/>
</dbReference>
<evidence type="ECO:0008006" key="3">
    <source>
        <dbReference type="Google" id="ProtNLM"/>
    </source>
</evidence>
<proteinExistence type="predicted"/>
<gene>
    <name evidence="1" type="ORF">Hypma_006906</name>
</gene>
<name>A0A369K2U6_HYPMA</name>
<evidence type="ECO:0000313" key="2">
    <source>
        <dbReference type="Proteomes" id="UP000076154"/>
    </source>
</evidence>
<evidence type="ECO:0000313" key="1">
    <source>
        <dbReference type="EMBL" id="RDB26094.1"/>
    </source>
</evidence>
<sequence length="436" mass="49117">MTDYGAQGKNRTYNAIDLNNCKNHQSYYTALSRGTSAEGTIILQGLDPWKITSGISGYLRQEFRELDTLDEITKLRYDGHFPESLVGLTRNELLRSYKCWKRNSPQTLLPKSTQADSWRQIVRPRKALPPQKPATAPSHVDVASQAPPPQVEDLAAMKVVLSDPAGLKWDSTDYSCVYDAVFTILWNMWTENPSEWSLLLANNGAPMSLLIAHFLRSAQELESLESGRDTVRRLLHELQPDYFPYGKEGAVFSDLAEILSNDCDISCTTRRCLSCGDETGTGRHALHSCHTILPQVGADADYLLSDYMKTLSCHQTTAICERCHSNFPLWEFTSFKNIPSLFTVCSYDNHLLFDPLLSLWKGGEAFQLRLCGIIYLAGFHFTARIIRQDKKVWFHDGIDTGSCLQREADLDTSQRPDRLRAAYGKPAIGAIYCLDL</sequence>
<dbReference type="EMBL" id="LUEZ02000040">
    <property type="protein sequence ID" value="RDB26094.1"/>
    <property type="molecule type" value="Genomic_DNA"/>
</dbReference>
<dbReference type="OrthoDB" id="3247165at2759"/>
<organism evidence="1 2">
    <name type="scientific">Hypsizygus marmoreus</name>
    <name type="common">White beech mushroom</name>
    <name type="synonym">Agaricus marmoreus</name>
    <dbReference type="NCBI Taxonomy" id="39966"/>
    <lineage>
        <taxon>Eukaryota</taxon>
        <taxon>Fungi</taxon>
        <taxon>Dikarya</taxon>
        <taxon>Basidiomycota</taxon>
        <taxon>Agaricomycotina</taxon>
        <taxon>Agaricomycetes</taxon>
        <taxon>Agaricomycetidae</taxon>
        <taxon>Agaricales</taxon>
        <taxon>Tricholomatineae</taxon>
        <taxon>Lyophyllaceae</taxon>
        <taxon>Hypsizygus</taxon>
    </lineage>
</organism>
<keyword evidence="2" id="KW-1185">Reference proteome</keyword>
<protein>
    <recommendedName>
        <fullName evidence="3">USP domain-containing protein</fullName>
    </recommendedName>
</protein>
<dbReference type="AlphaFoldDB" id="A0A369K2U6"/>
<accession>A0A369K2U6</accession>
<reference evidence="1" key="1">
    <citation type="submission" date="2018-04" db="EMBL/GenBank/DDBJ databases">
        <title>Whole genome sequencing of Hypsizygus marmoreus.</title>
        <authorList>
            <person name="Choi I.-G."/>
            <person name="Min B."/>
            <person name="Kim J.-G."/>
            <person name="Kim S."/>
            <person name="Oh Y.-L."/>
            <person name="Kong W.-S."/>
            <person name="Park H."/>
            <person name="Jeong J."/>
            <person name="Song E.-S."/>
        </authorList>
    </citation>
    <scope>NUCLEOTIDE SEQUENCE [LARGE SCALE GENOMIC DNA]</scope>
    <source>
        <strain evidence="1">51987-8</strain>
    </source>
</reference>
<comment type="caution">
    <text evidence="1">The sequence shown here is derived from an EMBL/GenBank/DDBJ whole genome shotgun (WGS) entry which is preliminary data.</text>
</comment>
<dbReference type="InParanoid" id="A0A369K2U6"/>